<sequence length="299" mass="33759">MTGPTDRVRDGFWLCAAFIPLFASLFTPFSLFTIWLFPLPFFIHTAKRSWVSAVGFASVLGLLLLLLFHPVVLSLALFGMAAGIVMGELYRLPRMRAVDVVLGGWIVSVLLLLLTLVIAEQSFHIMEAFQSEWQKQLAETERMMQGYDMDYVMPKLPLSLFLPVTLGTVTFGVVSVSFLIGRKWLIKRGFPGKYLPSFDRWRFPRSFFVVYLALILFTLLSKDGAGGLAPALPVFTLLILIQGFSFLAFVFRRRGWSRGWVVAVAVLSFPFPLLLMGIHLIGMMDMAFDLRGKWKENGE</sequence>
<feature type="transmembrane region" description="Helical" evidence="1">
    <location>
        <begin position="97"/>
        <end position="119"/>
    </location>
</feature>
<feature type="transmembrane region" description="Helical" evidence="1">
    <location>
        <begin position="232"/>
        <end position="251"/>
    </location>
</feature>
<organism evidence="2 3">
    <name type="scientific">Polycladomyces zharkentensis</name>
    <dbReference type="NCBI Taxonomy" id="2807616"/>
    <lineage>
        <taxon>Bacteria</taxon>
        <taxon>Bacillati</taxon>
        <taxon>Bacillota</taxon>
        <taxon>Bacilli</taxon>
        <taxon>Bacillales</taxon>
        <taxon>Thermoactinomycetaceae</taxon>
        <taxon>Polycladomyces</taxon>
    </lineage>
</organism>
<dbReference type="InterPro" id="IPR018710">
    <property type="entry name" value="DUF2232"/>
</dbReference>
<evidence type="ECO:0000313" key="2">
    <source>
        <dbReference type="EMBL" id="MBN2908151.1"/>
    </source>
</evidence>
<keyword evidence="3" id="KW-1185">Reference proteome</keyword>
<comment type="caution">
    <text evidence="2">The sequence shown here is derived from an EMBL/GenBank/DDBJ whole genome shotgun (WGS) entry which is preliminary data.</text>
</comment>
<evidence type="ECO:0000313" key="3">
    <source>
        <dbReference type="Proteomes" id="UP001177120"/>
    </source>
</evidence>
<accession>A0ABS2WFA6</accession>
<dbReference type="RefSeq" id="WP_205492312.1">
    <property type="nucleotide sequence ID" value="NZ_JAFHAP010000002.1"/>
</dbReference>
<reference evidence="2" key="1">
    <citation type="journal article" date="2024" name="Int. J. Syst. Evol. Microbiol.">
        <title>Polycladomyces zharkentensis sp. nov., a novel thermophilic cellulose- and starch-degrading member of the Bacillota from a geothermal aquifer in Kazakhstan.</title>
        <authorList>
            <person name="Mashzhan A."/>
            <person name="Kistaubayeva A."/>
            <person name="Javier-Lopez R."/>
            <person name="Bissenova U."/>
            <person name="Bissenbay A."/>
            <person name="Birkeland N.K."/>
        </authorList>
    </citation>
    <scope>NUCLEOTIDE SEQUENCE</scope>
    <source>
        <strain evidence="2">ZKZ2T</strain>
    </source>
</reference>
<dbReference type="PANTHER" id="PTHR41324:SF1">
    <property type="entry name" value="DUF2232 DOMAIN-CONTAINING PROTEIN"/>
    <property type="match status" value="1"/>
</dbReference>
<keyword evidence="1" id="KW-0472">Membrane</keyword>
<name>A0ABS2WFA6_9BACL</name>
<proteinExistence type="predicted"/>
<feature type="transmembrane region" description="Helical" evidence="1">
    <location>
        <begin position="12"/>
        <end position="37"/>
    </location>
</feature>
<gene>
    <name evidence="2" type="ORF">JQC72_01255</name>
</gene>
<dbReference type="PANTHER" id="PTHR41324">
    <property type="entry name" value="MEMBRANE PROTEIN-RELATED"/>
    <property type="match status" value="1"/>
</dbReference>
<feature type="transmembrane region" description="Helical" evidence="1">
    <location>
        <begin position="160"/>
        <end position="181"/>
    </location>
</feature>
<dbReference type="EMBL" id="JAFHAP010000002">
    <property type="protein sequence ID" value="MBN2908151.1"/>
    <property type="molecule type" value="Genomic_DNA"/>
</dbReference>
<keyword evidence="1" id="KW-0812">Transmembrane</keyword>
<evidence type="ECO:0000256" key="1">
    <source>
        <dbReference type="SAM" id="Phobius"/>
    </source>
</evidence>
<feature type="transmembrane region" description="Helical" evidence="1">
    <location>
        <begin position="260"/>
        <end position="281"/>
    </location>
</feature>
<protein>
    <submittedName>
        <fullName evidence="2">DUF2232 domain-containing protein</fullName>
    </submittedName>
</protein>
<keyword evidence="1" id="KW-1133">Transmembrane helix</keyword>
<dbReference type="Pfam" id="PF09991">
    <property type="entry name" value="DUF2232"/>
    <property type="match status" value="1"/>
</dbReference>
<dbReference type="Proteomes" id="UP001177120">
    <property type="component" value="Unassembled WGS sequence"/>
</dbReference>
<feature type="transmembrane region" description="Helical" evidence="1">
    <location>
        <begin position="57"/>
        <end position="85"/>
    </location>
</feature>
<feature type="transmembrane region" description="Helical" evidence="1">
    <location>
        <begin position="202"/>
        <end position="220"/>
    </location>
</feature>